<dbReference type="Gene3D" id="3.40.50.10170">
    <property type="match status" value="1"/>
</dbReference>
<comment type="function">
    <text evidence="1">May bind long-chain fatty acids, such as palmitate, and may play a role in lipid transport or fatty acid metabolism.</text>
</comment>
<dbReference type="Gene3D" id="3.30.1180.10">
    <property type="match status" value="1"/>
</dbReference>
<dbReference type="NCBIfam" id="TIGR00762">
    <property type="entry name" value="DegV"/>
    <property type="match status" value="1"/>
</dbReference>
<dbReference type="PANTHER" id="PTHR33434:SF2">
    <property type="entry name" value="FATTY ACID-BINDING PROTEIN TM_1468"/>
    <property type="match status" value="1"/>
</dbReference>
<reference evidence="3 4" key="1">
    <citation type="journal article" date="2015" name="Genome Announc.">
        <title>Expanding the biotechnology potential of lactobacilli through comparative genomics of 213 strains and associated genera.</title>
        <authorList>
            <person name="Sun Z."/>
            <person name="Harris H.M."/>
            <person name="McCann A."/>
            <person name="Guo C."/>
            <person name="Argimon S."/>
            <person name="Zhang W."/>
            <person name="Yang X."/>
            <person name="Jeffery I.B."/>
            <person name="Cooney J.C."/>
            <person name="Kagawa T.F."/>
            <person name="Liu W."/>
            <person name="Song Y."/>
            <person name="Salvetti E."/>
            <person name="Wrobel A."/>
            <person name="Rasinkangas P."/>
            <person name="Parkhill J."/>
            <person name="Rea M.C."/>
            <person name="O'Sullivan O."/>
            <person name="Ritari J."/>
            <person name="Douillard F.P."/>
            <person name="Paul Ross R."/>
            <person name="Yang R."/>
            <person name="Briner A.E."/>
            <person name="Felis G.E."/>
            <person name="de Vos W.M."/>
            <person name="Barrangou R."/>
            <person name="Klaenhammer T.R."/>
            <person name="Caufield P.W."/>
            <person name="Cui Y."/>
            <person name="Zhang H."/>
            <person name="O'Toole P.W."/>
        </authorList>
    </citation>
    <scope>NUCLEOTIDE SEQUENCE [LARGE SCALE GENOMIC DNA]</scope>
    <source>
        <strain evidence="3 4">DSM 26202</strain>
    </source>
</reference>
<dbReference type="PROSITE" id="PS51482">
    <property type="entry name" value="DEGV"/>
    <property type="match status" value="1"/>
</dbReference>
<keyword evidence="2" id="KW-0446">Lipid-binding</keyword>
<accession>A0ABR5Q493</accession>
<dbReference type="InterPro" id="IPR003797">
    <property type="entry name" value="DegV"/>
</dbReference>
<evidence type="ECO:0000313" key="3">
    <source>
        <dbReference type="EMBL" id="KRO09403.1"/>
    </source>
</evidence>
<sequence length="308" mass="34402">METTKTQHKDEENNMKTAVVTDSAAYLSPEQIKQFNLTVMPITVIFDQQAYLENIDIDAPTFFKRMRTETNLPTTAQITMAQMAAAYDKLADEGYDEVISIHLSSGITSFFDNLSVFAKTYDKLKVYPFDSKIASAGESAMAMLAGQMVKNGAHAKTIMPALEKLRATTSVYFMVDDLGHLLRTGRISNSSAFVGNLLRIKPLLTFNQTGQIVALGKERTMKKAFRRALNDFKTDLAKLNYPVRVTIIDANAPKTNQAWVETFKTDFPDIPVDSSHLGPVISVHTGEKTMGFVWAYDWEKLASDEKND</sequence>
<dbReference type="Proteomes" id="UP000051884">
    <property type="component" value="Unassembled WGS sequence"/>
</dbReference>
<dbReference type="PANTHER" id="PTHR33434">
    <property type="entry name" value="DEGV DOMAIN-CONTAINING PROTEIN DR_1986-RELATED"/>
    <property type="match status" value="1"/>
</dbReference>
<dbReference type="EMBL" id="JQCH01000016">
    <property type="protein sequence ID" value="KRO09403.1"/>
    <property type="molecule type" value="Genomic_DNA"/>
</dbReference>
<dbReference type="Pfam" id="PF02645">
    <property type="entry name" value="DegV"/>
    <property type="match status" value="1"/>
</dbReference>
<comment type="caution">
    <text evidence="3">The sequence shown here is derived from an EMBL/GenBank/DDBJ whole genome shotgun (WGS) entry which is preliminary data.</text>
</comment>
<dbReference type="InterPro" id="IPR050270">
    <property type="entry name" value="DegV_domain_contain"/>
</dbReference>
<name>A0ABR5Q493_9LACO</name>
<evidence type="ECO:0008006" key="5">
    <source>
        <dbReference type="Google" id="ProtNLM"/>
    </source>
</evidence>
<organism evidence="3 4">
    <name type="scientific">Paucilactobacillus hokkaidonensis</name>
    <dbReference type="NCBI Taxonomy" id="1193095"/>
    <lineage>
        <taxon>Bacteria</taxon>
        <taxon>Bacillati</taxon>
        <taxon>Bacillota</taxon>
        <taxon>Bacilli</taxon>
        <taxon>Lactobacillales</taxon>
        <taxon>Lactobacillaceae</taxon>
        <taxon>Paucilactobacillus</taxon>
    </lineage>
</organism>
<keyword evidence="4" id="KW-1185">Reference proteome</keyword>
<dbReference type="InterPro" id="IPR043168">
    <property type="entry name" value="DegV_C"/>
</dbReference>
<proteinExistence type="predicted"/>
<evidence type="ECO:0000313" key="4">
    <source>
        <dbReference type="Proteomes" id="UP000051884"/>
    </source>
</evidence>
<protein>
    <recommendedName>
        <fullName evidence="5">DegV family protein</fullName>
    </recommendedName>
</protein>
<gene>
    <name evidence="3" type="ORF">IV59_GL000615</name>
</gene>
<evidence type="ECO:0000256" key="1">
    <source>
        <dbReference type="ARBA" id="ARBA00003238"/>
    </source>
</evidence>
<dbReference type="SUPFAM" id="SSF82549">
    <property type="entry name" value="DAK1/DegV-like"/>
    <property type="match status" value="1"/>
</dbReference>
<evidence type="ECO:0000256" key="2">
    <source>
        <dbReference type="ARBA" id="ARBA00023121"/>
    </source>
</evidence>